<keyword evidence="1" id="KW-0732">Signal</keyword>
<dbReference type="EMBL" id="BFEA01000061">
    <property type="protein sequence ID" value="GBG65405.1"/>
    <property type="molecule type" value="Genomic_DNA"/>
</dbReference>
<sequence>MTSQRSRGVQLAAIVYTMLLFVLAFQCQIPVTLACAPLGNRCGPAHWCCDFTDTAKPMYCSFSLRCEESKLSGYPAQLRGFLLQAGDD</sequence>
<comment type="caution">
    <text evidence="2">The sequence shown here is derived from an EMBL/GenBank/DDBJ whole genome shotgun (WGS) entry which is preliminary data.</text>
</comment>
<dbReference type="PROSITE" id="PS51257">
    <property type="entry name" value="PROKAR_LIPOPROTEIN"/>
    <property type="match status" value="1"/>
</dbReference>
<dbReference type="AlphaFoldDB" id="A0A388K5U6"/>
<keyword evidence="3" id="KW-1185">Reference proteome</keyword>
<accession>A0A388K5U6</accession>
<feature type="chain" id="PRO_5017428306" description="Granulins domain-containing protein" evidence="1">
    <location>
        <begin position="25"/>
        <end position="88"/>
    </location>
</feature>
<name>A0A388K5U6_CHABU</name>
<protein>
    <recommendedName>
        <fullName evidence="4">Granulins domain-containing protein</fullName>
    </recommendedName>
</protein>
<organism evidence="2 3">
    <name type="scientific">Chara braunii</name>
    <name type="common">Braun's stonewort</name>
    <dbReference type="NCBI Taxonomy" id="69332"/>
    <lineage>
        <taxon>Eukaryota</taxon>
        <taxon>Viridiplantae</taxon>
        <taxon>Streptophyta</taxon>
        <taxon>Charophyceae</taxon>
        <taxon>Charales</taxon>
        <taxon>Characeae</taxon>
        <taxon>Chara</taxon>
    </lineage>
</organism>
<evidence type="ECO:0000313" key="2">
    <source>
        <dbReference type="EMBL" id="GBG65405.1"/>
    </source>
</evidence>
<feature type="signal peptide" evidence="1">
    <location>
        <begin position="1"/>
        <end position="24"/>
    </location>
</feature>
<gene>
    <name evidence="2" type="ORF">CBR_g50766</name>
</gene>
<evidence type="ECO:0000256" key="1">
    <source>
        <dbReference type="SAM" id="SignalP"/>
    </source>
</evidence>
<evidence type="ECO:0008006" key="4">
    <source>
        <dbReference type="Google" id="ProtNLM"/>
    </source>
</evidence>
<evidence type="ECO:0000313" key="3">
    <source>
        <dbReference type="Proteomes" id="UP000265515"/>
    </source>
</evidence>
<reference evidence="2 3" key="1">
    <citation type="journal article" date="2018" name="Cell">
        <title>The Chara Genome: Secondary Complexity and Implications for Plant Terrestrialization.</title>
        <authorList>
            <person name="Nishiyama T."/>
            <person name="Sakayama H."/>
            <person name="Vries J.D."/>
            <person name="Buschmann H."/>
            <person name="Saint-Marcoux D."/>
            <person name="Ullrich K.K."/>
            <person name="Haas F.B."/>
            <person name="Vanderstraeten L."/>
            <person name="Becker D."/>
            <person name="Lang D."/>
            <person name="Vosolsobe S."/>
            <person name="Rombauts S."/>
            <person name="Wilhelmsson P.K.I."/>
            <person name="Janitza P."/>
            <person name="Kern R."/>
            <person name="Heyl A."/>
            <person name="Rumpler F."/>
            <person name="Villalobos L.I.A.C."/>
            <person name="Clay J.M."/>
            <person name="Skokan R."/>
            <person name="Toyoda A."/>
            <person name="Suzuki Y."/>
            <person name="Kagoshima H."/>
            <person name="Schijlen E."/>
            <person name="Tajeshwar N."/>
            <person name="Catarino B."/>
            <person name="Hetherington A.J."/>
            <person name="Saltykova A."/>
            <person name="Bonnot C."/>
            <person name="Breuninger H."/>
            <person name="Symeonidi A."/>
            <person name="Radhakrishnan G.V."/>
            <person name="Van Nieuwerburgh F."/>
            <person name="Deforce D."/>
            <person name="Chang C."/>
            <person name="Karol K.G."/>
            <person name="Hedrich R."/>
            <person name="Ulvskov P."/>
            <person name="Glockner G."/>
            <person name="Delwiche C.F."/>
            <person name="Petrasek J."/>
            <person name="Van de Peer Y."/>
            <person name="Friml J."/>
            <person name="Beilby M."/>
            <person name="Dolan L."/>
            <person name="Kohara Y."/>
            <person name="Sugano S."/>
            <person name="Fujiyama A."/>
            <person name="Delaux P.-M."/>
            <person name="Quint M."/>
            <person name="TheiBen G."/>
            <person name="Hagemann M."/>
            <person name="Harholt J."/>
            <person name="Dunand C."/>
            <person name="Zachgo S."/>
            <person name="Langdale J."/>
            <person name="Maumus F."/>
            <person name="Straeten D.V.D."/>
            <person name="Gould S.B."/>
            <person name="Rensing S.A."/>
        </authorList>
    </citation>
    <scope>NUCLEOTIDE SEQUENCE [LARGE SCALE GENOMIC DNA]</scope>
    <source>
        <strain evidence="2 3">S276</strain>
    </source>
</reference>
<proteinExistence type="predicted"/>
<dbReference type="Gramene" id="GBG65405">
    <property type="protein sequence ID" value="GBG65405"/>
    <property type="gene ID" value="CBR_g50766"/>
</dbReference>
<dbReference type="Proteomes" id="UP000265515">
    <property type="component" value="Unassembled WGS sequence"/>
</dbReference>